<evidence type="ECO:0000313" key="1">
    <source>
        <dbReference type="EMBL" id="GAC33918.1"/>
    </source>
</evidence>
<proteinExistence type="predicted"/>
<dbReference type="Proteomes" id="UP000006322">
    <property type="component" value="Unassembled WGS sequence"/>
</dbReference>
<gene>
    <name evidence="1" type="ORF">GPLA_3025</name>
</gene>
<evidence type="ECO:0000313" key="2">
    <source>
        <dbReference type="Proteomes" id="UP000006322"/>
    </source>
</evidence>
<name>K6ZYW2_9ALTE</name>
<sequence length="38" mass="4596">MLHLQYETYEITVIYKAIIVISRLKKALYERSSFAYIQ</sequence>
<dbReference type="EMBL" id="BAER01000076">
    <property type="protein sequence ID" value="GAC33918.1"/>
    <property type="molecule type" value="Genomic_DNA"/>
</dbReference>
<organism evidence="1 2">
    <name type="scientific">Paraglaciecola polaris LMG 21857</name>
    <dbReference type="NCBI Taxonomy" id="1129793"/>
    <lineage>
        <taxon>Bacteria</taxon>
        <taxon>Pseudomonadati</taxon>
        <taxon>Pseudomonadota</taxon>
        <taxon>Gammaproteobacteria</taxon>
        <taxon>Alteromonadales</taxon>
        <taxon>Alteromonadaceae</taxon>
        <taxon>Paraglaciecola</taxon>
    </lineage>
</organism>
<accession>K6ZYW2</accession>
<comment type="caution">
    <text evidence="1">The sequence shown here is derived from an EMBL/GenBank/DDBJ whole genome shotgun (WGS) entry which is preliminary data.</text>
</comment>
<reference evidence="2" key="1">
    <citation type="journal article" date="2014" name="Environ. Microbiol.">
        <title>Comparative genomics of the marine bacterial genus Glaciecola reveals the high degree of genomic diversity and genomic characteristic for cold adaptation.</title>
        <authorList>
            <person name="Qin Q.L."/>
            <person name="Xie B.B."/>
            <person name="Yu Y."/>
            <person name="Shu Y.L."/>
            <person name="Rong J.C."/>
            <person name="Zhang Y.J."/>
            <person name="Zhao D.L."/>
            <person name="Chen X.L."/>
            <person name="Zhang X.Y."/>
            <person name="Chen B."/>
            <person name="Zhou B.C."/>
            <person name="Zhang Y.Z."/>
        </authorList>
    </citation>
    <scope>NUCLEOTIDE SEQUENCE [LARGE SCALE GENOMIC DNA]</scope>
    <source>
        <strain evidence="2">LMG 21857</strain>
    </source>
</reference>
<dbReference type="AlphaFoldDB" id="K6ZYW2"/>
<protein>
    <submittedName>
        <fullName evidence="1">Uncharacterized protein</fullName>
    </submittedName>
</protein>
<keyword evidence="2" id="KW-1185">Reference proteome</keyword>